<sequence>MTAPVAAADTQPSAPPSRGSPPLSGAPAALDERGLTNNPLDYDPITNEHTAAMTLARKQGMEAYDAGRFDQAEAKFLLALSEARKGFPPDDLHIPSMLNLLAEFYRNTRRREEAARLYQEALDHLSESTGEKHWMFASALVNLALLKEDAGDAEAAAQLLERALALRRAMFGPNSIPYADTAFSLGRVLQSLGARRQGADGSDGSDGSDSSGVGGGGGARGWWRGGGGGAEGAAAAERRLQERWLGLMGAAVGVLSDSPDPAGTPLIEWGMAYAGALREAGRNSEAAEQLTAALGHLTTIKGETAAQARACMQPCMERASEVNERLVDALEAAGQLPAAQDAMRRCVEARMQVFGRHLVVAKSMTRLSRLLLAQGAGSSGSSSCGSSGSSSSGSSGSSSSGGRSVHPEAAQLAQGFAGSAVALAQEAAAGGGGGGGAGAGGGGGVRGVFRGLFGGGNGKGRDAEAERAVERLRAQYELASALQALAAANDAVAAAAAAAGAPAAAAAEQGPAGIDALRRAVEVARAAARQGGADLAGLAGAQEAAAQAAAIDRATGLLVDTKLLQMELLEELALRLQPPQDAAANRGANAPAAGGGGGAAAEEAAALLAEAEAVAAELSGL</sequence>
<dbReference type="InterPro" id="IPR019734">
    <property type="entry name" value="TPR_rpt"/>
</dbReference>
<proteinExistence type="predicted"/>
<feature type="compositionally biased region" description="Low complexity" evidence="1">
    <location>
        <begin position="199"/>
        <end position="211"/>
    </location>
</feature>
<dbReference type="KEGG" id="mng:MNEG_3368"/>
<dbReference type="Pfam" id="PF13374">
    <property type="entry name" value="TPR_10"/>
    <property type="match status" value="1"/>
</dbReference>
<dbReference type="PANTHER" id="PTHR47689:SF2">
    <property type="entry name" value="TETRATRICOPEPTIDE REPEAT (TPR)-LIKE SUPERFAMILY PROTEIN"/>
    <property type="match status" value="1"/>
</dbReference>
<feature type="compositionally biased region" description="Low complexity" evidence="1">
    <location>
        <begin position="379"/>
        <end position="404"/>
    </location>
</feature>
<feature type="compositionally biased region" description="Gly residues" evidence="1">
    <location>
        <begin position="212"/>
        <end position="228"/>
    </location>
</feature>
<dbReference type="OrthoDB" id="1658288at2759"/>
<accession>A0A0D2MVS4</accession>
<dbReference type="Pfam" id="PF13424">
    <property type="entry name" value="TPR_12"/>
    <property type="match status" value="1"/>
</dbReference>
<dbReference type="SMART" id="SM00028">
    <property type="entry name" value="TPR"/>
    <property type="match status" value="2"/>
</dbReference>
<dbReference type="RefSeq" id="XP_013903611.1">
    <property type="nucleotide sequence ID" value="XM_014048157.1"/>
</dbReference>
<dbReference type="STRING" id="145388.A0A0D2MVS4"/>
<feature type="region of interest" description="Disordered" evidence="1">
    <location>
        <begin position="196"/>
        <end position="228"/>
    </location>
</feature>
<evidence type="ECO:0000313" key="2">
    <source>
        <dbReference type="EMBL" id="KIZ04592.1"/>
    </source>
</evidence>
<reference evidence="2 3" key="1">
    <citation type="journal article" date="2013" name="BMC Genomics">
        <title>Reconstruction of the lipid metabolism for the microalga Monoraphidium neglectum from its genome sequence reveals characteristics suitable for biofuel production.</title>
        <authorList>
            <person name="Bogen C."/>
            <person name="Al-Dilaimi A."/>
            <person name="Albersmeier A."/>
            <person name="Wichmann J."/>
            <person name="Grundmann M."/>
            <person name="Rupp O."/>
            <person name="Lauersen K.J."/>
            <person name="Blifernez-Klassen O."/>
            <person name="Kalinowski J."/>
            <person name="Goesmann A."/>
            <person name="Mussgnug J.H."/>
            <person name="Kruse O."/>
        </authorList>
    </citation>
    <scope>NUCLEOTIDE SEQUENCE [LARGE SCALE GENOMIC DNA]</scope>
    <source>
        <strain evidence="2 3">SAG 48.87</strain>
    </source>
</reference>
<evidence type="ECO:0000256" key="1">
    <source>
        <dbReference type="SAM" id="MobiDB-lite"/>
    </source>
</evidence>
<dbReference type="EMBL" id="KK100641">
    <property type="protein sequence ID" value="KIZ04592.1"/>
    <property type="molecule type" value="Genomic_DNA"/>
</dbReference>
<protein>
    <submittedName>
        <fullName evidence="2">Uncharacterized protein</fullName>
    </submittedName>
</protein>
<keyword evidence="3" id="KW-1185">Reference proteome</keyword>
<feature type="region of interest" description="Disordered" evidence="1">
    <location>
        <begin position="376"/>
        <end position="406"/>
    </location>
</feature>
<dbReference type="AlphaFoldDB" id="A0A0D2MVS4"/>
<dbReference type="PANTHER" id="PTHR47689">
    <property type="entry name" value="TETRATRICOPEPTIDE REPEAT (TPR)-LIKE SUPERFAMILY PROTEIN"/>
    <property type="match status" value="1"/>
</dbReference>
<dbReference type="InterPro" id="IPR011990">
    <property type="entry name" value="TPR-like_helical_dom_sf"/>
</dbReference>
<dbReference type="GeneID" id="25736246"/>
<dbReference type="Gene3D" id="1.25.40.10">
    <property type="entry name" value="Tetratricopeptide repeat domain"/>
    <property type="match status" value="1"/>
</dbReference>
<gene>
    <name evidence="2" type="ORF">MNEG_3368</name>
</gene>
<evidence type="ECO:0000313" key="3">
    <source>
        <dbReference type="Proteomes" id="UP000054498"/>
    </source>
</evidence>
<feature type="region of interest" description="Disordered" evidence="1">
    <location>
        <begin position="1"/>
        <end position="43"/>
    </location>
</feature>
<dbReference type="Proteomes" id="UP000054498">
    <property type="component" value="Unassembled WGS sequence"/>
</dbReference>
<dbReference type="SUPFAM" id="SSF48452">
    <property type="entry name" value="TPR-like"/>
    <property type="match status" value="1"/>
</dbReference>
<name>A0A0D2MVS4_9CHLO</name>
<organism evidence="2 3">
    <name type="scientific">Monoraphidium neglectum</name>
    <dbReference type="NCBI Taxonomy" id="145388"/>
    <lineage>
        <taxon>Eukaryota</taxon>
        <taxon>Viridiplantae</taxon>
        <taxon>Chlorophyta</taxon>
        <taxon>core chlorophytes</taxon>
        <taxon>Chlorophyceae</taxon>
        <taxon>CS clade</taxon>
        <taxon>Sphaeropleales</taxon>
        <taxon>Selenastraceae</taxon>
        <taxon>Monoraphidium</taxon>
    </lineage>
</organism>